<evidence type="ECO:0000313" key="2">
    <source>
        <dbReference type="Proteomes" id="UP001177021"/>
    </source>
</evidence>
<gene>
    <name evidence="1" type="ORF">MILVUS5_LOCUS20132</name>
</gene>
<proteinExistence type="predicted"/>
<reference evidence="1" key="1">
    <citation type="submission" date="2023-10" db="EMBL/GenBank/DDBJ databases">
        <authorList>
            <person name="Rodriguez Cubillos JULIANA M."/>
            <person name="De Vega J."/>
        </authorList>
    </citation>
    <scope>NUCLEOTIDE SEQUENCE</scope>
</reference>
<accession>A0ACB0K5R6</accession>
<name>A0ACB0K5R6_TRIPR</name>
<dbReference type="Proteomes" id="UP001177021">
    <property type="component" value="Unassembled WGS sequence"/>
</dbReference>
<dbReference type="EMBL" id="CASHSV030000206">
    <property type="protein sequence ID" value="CAJ2652684.1"/>
    <property type="molecule type" value="Genomic_DNA"/>
</dbReference>
<keyword evidence="2" id="KW-1185">Reference proteome</keyword>
<evidence type="ECO:0000313" key="1">
    <source>
        <dbReference type="EMBL" id="CAJ2652684.1"/>
    </source>
</evidence>
<sequence>MENSAAIDRISNLPDEILCYILSFLPTKLAFTTTILSKRWTSLFKLLTTLHFDDESFSKQAFPCFVNTVMLFTQLIKSQNISPQLTYNTASDVWEALSKKYDTEEAGVKKYAVSRYLKYQMVDERSVEVQSHELQKIAHEIITEGMPLHEQFQISVIIDKLPPSWKDIKNQLRHKTKEFSIEGLITRLRIEEESRKQDMKEEEKILVVSNTNKKKFGAALKPTGKPLKNQNQSRIQNRVKNGNPVRGHIAKQQQQPPPPRNDAVEPFYCFNCWKTGHISKKCRNPKRPKPANLAHINVNVADEPYAAMITEINMVGGTDGWWIDTGATRHVCYDRAMFKTYTNAENKKVQMGNAHTSDVAGVGDVVLKFTSGKTLILKEVLHVPEMKKNLVSDDSKATSGFIFSIAGGAVSWKSKKQTILAQSTMESEMIALATASEEASWLRCLLSEIPLWEKPMPAVLIHCDSTAAIAKIENRFYNGKRRQIRRKHSTVRELITTGAVRVDHVRTNDNLADPLTKGLAREKVQNTSVKMGLMPMK</sequence>
<organism evidence="1 2">
    <name type="scientific">Trifolium pratense</name>
    <name type="common">Red clover</name>
    <dbReference type="NCBI Taxonomy" id="57577"/>
    <lineage>
        <taxon>Eukaryota</taxon>
        <taxon>Viridiplantae</taxon>
        <taxon>Streptophyta</taxon>
        <taxon>Embryophyta</taxon>
        <taxon>Tracheophyta</taxon>
        <taxon>Spermatophyta</taxon>
        <taxon>Magnoliopsida</taxon>
        <taxon>eudicotyledons</taxon>
        <taxon>Gunneridae</taxon>
        <taxon>Pentapetalae</taxon>
        <taxon>rosids</taxon>
        <taxon>fabids</taxon>
        <taxon>Fabales</taxon>
        <taxon>Fabaceae</taxon>
        <taxon>Papilionoideae</taxon>
        <taxon>50 kb inversion clade</taxon>
        <taxon>NPAAA clade</taxon>
        <taxon>Hologalegina</taxon>
        <taxon>IRL clade</taxon>
        <taxon>Trifolieae</taxon>
        <taxon>Trifolium</taxon>
    </lineage>
</organism>
<comment type="caution">
    <text evidence="1">The sequence shown here is derived from an EMBL/GenBank/DDBJ whole genome shotgun (WGS) entry which is preliminary data.</text>
</comment>
<protein>
    <submittedName>
        <fullName evidence="1">Uncharacterized protein</fullName>
    </submittedName>
</protein>